<evidence type="ECO:0000313" key="7">
    <source>
        <dbReference type="EMBL" id="KUG25471.1"/>
    </source>
</evidence>
<dbReference type="GO" id="GO:0015288">
    <property type="term" value="F:porin activity"/>
    <property type="evidence" value="ECO:0007669"/>
    <property type="project" value="TreeGrafter"/>
</dbReference>
<evidence type="ECO:0000256" key="1">
    <source>
        <dbReference type="ARBA" id="ARBA00004442"/>
    </source>
</evidence>
<dbReference type="PIRSF" id="PIRSF001892">
    <property type="entry name" value="CyaE"/>
    <property type="match status" value="1"/>
</dbReference>
<dbReference type="AlphaFoldDB" id="A0A0W8FX34"/>
<dbReference type="InterPro" id="IPR051906">
    <property type="entry name" value="TolC-like"/>
</dbReference>
<name>A0A0W8FX34_9ZZZZ</name>
<dbReference type="PANTHER" id="PTHR30026">
    <property type="entry name" value="OUTER MEMBRANE PROTEIN TOLC"/>
    <property type="match status" value="1"/>
</dbReference>
<dbReference type="SUPFAM" id="SSF56954">
    <property type="entry name" value="Outer membrane efflux proteins (OEP)"/>
    <property type="match status" value="1"/>
</dbReference>
<reference evidence="7" key="1">
    <citation type="journal article" date="2015" name="Proc. Natl. Acad. Sci. U.S.A.">
        <title>Networks of energetic and metabolic interactions define dynamics in microbial communities.</title>
        <authorList>
            <person name="Embree M."/>
            <person name="Liu J.K."/>
            <person name="Al-Bassam M.M."/>
            <person name="Zengler K."/>
        </authorList>
    </citation>
    <scope>NUCLEOTIDE SEQUENCE</scope>
</reference>
<dbReference type="GO" id="GO:1990281">
    <property type="term" value="C:efflux pump complex"/>
    <property type="evidence" value="ECO:0007669"/>
    <property type="project" value="TreeGrafter"/>
</dbReference>
<dbReference type="GO" id="GO:0015562">
    <property type="term" value="F:efflux transmembrane transporter activity"/>
    <property type="evidence" value="ECO:0007669"/>
    <property type="project" value="InterPro"/>
</dbReference>
<dbReference type="GO" id="GO:0009279">
    <property type="term" value="C:cell outer membrane"/>
    <property type="evidence" value="ECO:0007669"/>
    <property type="project" value="UniProtKB-SubCell"/>
</dbReference>
<evidence type="ECO:0000256" key="3">
    <source>
        <dbReference type="ARBA" id="ARBA00022452"/>
    </source>
</evidence>
<dbReference type="Gene3D" id="1.20.1600.10">
    <property type="entry name" value="Outer membrane efflux proteins (OEP)"/>
    <property type="match status" value="1"/>
</dbReference>
<keyword evidence="6" id="KW-0998">Cell outer membrane</keyword>
<gene>
    <name evidence="7" type="ORF">ASZ90_004706</name>
</gene>
<evidence type="ECO:0000256" key="4">
    <source>
        <dbReference type="ARBA" id="ARBA00022692"/>
    </source>
</evidence>
<dbReference type="EMBL" id="LNQE01000677">
    <property type="protein sequence ID" value="KUG25471.1"/>
    <property type="molecule type" value="Genomic_DNA"/>
</dbReference>
<accession>A0A0W8FX34</accession>
<comment type="subcellular location">
    <subcellularLocation>
        <location evidence="1">Cell outer membrane</location>
    </subcellularLocation>
</comment>
<dbReference type="Pfam" id="PF02321">
    <property type="entry name" value="OEP"/>
    <property type="match status" value="2"/>
</dbReference>
<dbReference type="PANTHER" id="PTHR30026:SF20">
    <property type="entry name" value="OUTER MEMBRANE PROTEIN TOLC"/>
    <property type="match status" value="1"/>
</dbReference>
<keyword evidence="3" id="KW-1134">Transmembrane beta strand</keyword>
<keyword evidence="4" id="KW-0812">Transmembrane</keyword>
<organism evidence="7">
    <name type="scientific">hydrocarbon metagenome</name>
    <dbReference type="NCBI Taxonomy" id="938273"/>
    <lineage>
        <taxon>unclassified sequences</taxon>
        <taxon>metagenomes</taxon>
        <taxon>ecological metagenomes</taxon>
    </lineage>
</organism>
<proteinExistence type="predicted"/>
<evidence type="ECO:0000256" key="2">
    <source>
        <dbReference type="ARBA" id="ARBA00022448"/>
    </source>
</evidence>
<keyword evidence="2" id="KW-0813">Transport</keyword>
<keyword evidence="5" id="KW-0472">Membrane</keyword>
<dbReference type="InterPro" id="IPR003423">
    <property type="entry name" value="OMP_efflux"/>
</dbReference>
<sequence>MKKLLTTLLLVFGVIIAQERTLTLEESLQIGLQNSKQIKLSKAALISSEAKITEVGSQMLPRLSFGASYTRLSDVKPFQVSVPFAPNPITIQETILNNYQLKLSLQQPLFTGFRLSSLKSAAEYNNKAVEFEHTKEINEEALRIHQAFWNYYKSQKVLQLVEENLKSLEKHLADTKNFLENGLVTKNDLLKLEVQYSNTELKRIDAKNAVELSRTAFNKAIGLPLNTSSQVMAEEPQAVTITTKFDDLLNEALQAREEIKSVEYKIKAGEENIDAAQAGWFPSIFLFGNYYYSRPNQRIMPLEDKFEDTWAVGVGLNWNILDWGETSAKTTHAEQQLILAETTYQIIKENIELEVYKNYLTALSEFEKVSVSKKSVEQAEENYRITKDKYNQQLATSTDLIDAEVALLNAQTNLTNALVDLKLAKTKLEKSVGRPIY</sequence>
<evidence type="ECO:0000256" key="5">
    <source>
        <dbReference type="ARBA" id="ARBA00023136"/>
    </source>
</evidence>
<comment type="caution">
    <text evidence="7">The sequence shown here is derived from an EMBL/GenBank/DDBJ whole genome shotgun (WGS) entry which is preliminary data.</text>
</comment>
<evidence type="ECO:0000256" key="6">
    <source>
        <dbReference type="ARBA" id="ARBA00023237"/>
    </source>
</evidence>
<protein>
    <submittedName>
        <fullName evidence="7">Outer membrane efflux protein</fullName>
    </submittedName>
</protein>
<dbReference type="InterPro" id="IPR028351">
    <property type="entry name" value="CyaE"/>
</dbReference>